<dbReference type="InterPro" id="IPR050288">
    <property type="entry name" value="Cellulose_deg_GH3"/>
</dbReference>
<accession>A0A141GNI5</accession>
<reference evidence="5" key="1">
    <citation type="submission" date="2015-02" db="EMBL/GenBank/DDBJ databases">
        <authorList>
            <person name="Chooi Y.-H."/>
        </authorList>
    </citation>
    <scope>NUCLEOTIDE SEQUENCE</scope>
</reference>
<evidence type="ECO:0000256" key="1">
    <source>
        <dbReference type="ARBA" id="ARBA00005336"/>
    </source>
</evidence>
<evidence type="ECO:0000256" key="3">
    <source>
        <dbReference type="SAM" id="MobiDB-lite"/>
    </source>
</evidence>
<evidence type="ECO:0000256" key="2">
    <source>
        <dbReference type="ARBA" id="ARBA00022801"/>
    </source>
</evidence>
<dbReference type="PANTHER" id="PTHR42715:SF10">
    <property type="entry name" value="BETA-GLUCOSIDASE"/>
    <property type="match status" value="1"/>
</dbReference>
<dbReference type="InterPro" id="IPR026891">
    <property type="entry name" value="Fn3-like"/>
</dbReference>
<dbReference type="EMBL" id="KP867045">
    <property type="protein sequence ID" value="ALL53613.1"/>
    <property type="molecule type" value="Genomic_DNA"/>
</dbReference>
<dbReference type="SMART" id="SM01217">
    <property type="entry name" value="Fn3_like"/>
    <property type="match status" value="1"/>
</dbReference>
<keyword evidence="2 5" id="KW-0378">Hydrolase</keyword>
<evidence type="ECO:0000259" key="4">
    <source>
        <dbReference type="SMART" id="SM01217"/>
    </source>
</evidence>
<feature type="domain" description="Fibronectin type III-like" evidence="4">
    <location>
        <begin position="37"/>
        <end position="96"/>
    </location>
</feature>
<feature type="compositionally biased region" description="Basic and acidic residues" evidence="3">
    <location>
        <begin position="263"/>
        <end position="276"/>
    </location>
</feature>
<dbReference type="PANTHER" id="PTHR42715">
    <property type="entry name" value="BETA-GLUCOSIDASE"/>
    <property type="match status" value="1"/>
</dbReference>
<dbReference type="InterPro" id="IPR013783">
    <property type="entry name" value="Ig-like_fold"/>
</dbReference>
<sequence length="295" mass="34345">MDGQEVIQLYVYNNNASDVLPVKELKWIFTCHNMKGLYVFKPVKELKAFKKVFVPKGETRTVELSFSIRDLAYYHKKVKRWVLENGIYKVGIGKNSRDILYVTPVTVEGEPYIKGPYEQSVVNRYRAIAFEGIDEATFIKTIDGRIPPIQRNRNITMETRLAEYESRFFGRLILKMFDYYVKREMKKVQRLPEGPERETRYRNTRFLGHMIRNSSARSLVMSSGGLFSYMFGEALVHIANGRLLKGCKHLLKREKPLPLPCERPLESEGRKERAEEAVNAMSQQDEPTSEENQTD</sequence>
<proteinExistence type="inferred from homology"/>
<feature type="region of interest" description="Disordered" evidence="3">
    <location>
        <begin position="258"/>
        <end position="295"/>
    </location>
</feature>
<dbReference type="Pfam" id="PF14310">
    <property type="entry name" value="Fn3-like"/>
    <property type="match status" value="1"/>
</dbReference>
<organism evidence="5">
    <name type="scientific">uncultured firmicutes bacterium contig_61</name>
    <dbReference type="NCBI Taxonomy" id="1643555"/>
    <lineage>
        <taxon>Bacteria</taxon>
        <taxon>Bacillati</taxon>
        <taxon>Bacillota</taxon>
        <taxon>environmental samples</taxon>
    </lineage>
</organism>
<comment type="similarity">
    <text evidence="1">Belongs to the glycosyl hydrolase 3 family.</text>
</comment>
<dbReference type="GO" id="GO:0016787">
    <property type="term" value="F:hydrolase activity"/>
    <property type="evidence" value="ECO:0007669"/>
    <property type="project" value="UniProtKB-KW"/>
</dbReference>
<dbReference type="Gene3D" id="2.60.40.10">
    <property type="entry name" value="Immunoglobulins"/>
    <property type="match status" value="1"/>
</dbReference>
<dbReference type="AlphaFoldDB" id="A0A141GNI5"/>
<name>A0A141GNI5_9FIRM</name>
<protein>
    <submittedName>
        <fullName evidence="5">Glycoside hydrolase</fullName>
    </submittedName>
</protein>
<evidence type="ECO:0000313" key="5">
    <source>
        <dbReference type="EMBL" id="ALL53613.1"/>
    </source>
</evidence>